<gene>
    <name evidence="1" type="ORF">SAMN04487759_10170</name>
</gene>
<name>A0A1H2PWR4_9FIRM</name>
<dbReference type="STRING" id="1630.SAMN05216514_10978"/>
<accession>A0A1H2PWR4</accession>
<dbReference type="Proteomes" id="UP000182429">
    <property type="component" value="Unassembled WGS sequence"/>
</dbReference>
<reference evidence="1 2" key="1">
    <citation type="submission" date="2016-10" db="EMBL/GenBank/DDBJ databases">
        <authorList>
            <person name="de Groot N.N."/>
        </authorList>
    </citation>
    <scope>NUCLEOTIDE SEQUENCE [LARGE SCALE GENOMIC DNA]</scope>
    <source>
        <strain evidence="1 2">S3b</strain>
    </source>
</reference>
<organism evidence="1 2">
    <name type="scientific">Kandleria vitulina</name>
    <dbReference type="NCBI Taxonomy" id="1630"/>
    <lineage>
        <taxon>Bacteria</taxon>
        <taxon>Bacillati</taxon>
        <taxon>Bacillota</taxon>
        <taxon>Erysipelotrichia</taxon>
        <taxon>Erysipelotrichales</taxon>
        <taxon>Coprobacillaceae</taxon>
        <taxon>Kandleria</taxon>
    </lineage>
</organism>
<evidence type="ECO:0000313" key="2">
    <source>
        <dbReference type="Proteomes" id="UP000182429"/>
    </source>
</evidence>
<dbReference type="InterPro" id="IPR043743">
    <property type="entry name" value="DUF5688"/>
</dbReference>
<dbReference type="AlphaFoldDB" id="A0A1H2PWR4"/>
<evidence type="ECO:0000313" key="1">
    <source>
        <dbReference type="EMBL" id="SDV99310.1"/>
    </source>
</evidence>
<dbReference type="Pfam" id="PF18941">
    <property type="entry name" value="DUF5688"/>
    <property type="match status" value="1"/>
</dbReference>
<proteinExistence type="predicted"/>
<dbReference type="EMBL" id="FNNF01000001">
    <property type="protein sequence ID" value="SDV99310.1"/>
    <property type="molecule type" value="Genomic_DNA"/>
</dbReference>
<sequence>MEVVSAKKIAELLESVSHERMEDMAVVYRFVLDQPDSGNGTILVTNQLLEQCGI</sequence>
<protein>
    <submittedName>
        <fullName evidence="1">Uncharacterized protein</fullName>
    </submittedName>
</protein>